<organism evidence="2 4">
    <name type="scientific">Anaerobutyricum hallii</name>
    <dbReference type="NCBI Taxonomy" id="39488"/>
    <lineage>
        <taxon>Bacteria</taxon>
        <taxon>Bacillati</taxon>
        <taxon>Bacillota</taxon>
        <taxon>Clostridia</taxon>
        <taxon>Lachnospirales</taxon>
        <taxon>Lachnospiraceae</taxon>
        <taxon>Anaerobutyricum</taxon>
    </lineage>
</organism>
<dbReference type="Proteomes" id="UP000095679">
    <property type="component" value="Unassembled WGS sequence"/>
</dbReference>
<dbReference type="Proteomes" id="UP000095390">
    <property type="component" value="Unassembled WGS sequence"/>
</dbReference>
<accession>A0A174GR59</accession>
<evidence type="ECO:0000313" key="3">
    <source>
        <dbReference type="Proteomes" id="UP000095390"/>
    </source>
</evidence>
<name>A0A174GR59_9FIRM</name>
<dbReference type="EMBL" id="CYYC01000024">
    <property type="protein sequence ID" value="CUN06823.1"/>
    <property type="molecule type" value="Genomic_DNA"/>
</dbReference>
<gene>
    <name evidence="2" type="ORF">ERS852450_02122</name>
    <name evidence="1" type="ORF">ERS852578_01983</name>
</gene>
<evidence type="ECO:0000313" key="4">
    <source>
        <dbReference type="Proteomes" id="UP000095679"/>
    </source>
</evidence>
<evidence type="ECO:0000313" key="2">
    <source>
        <dbReference type="EMBL" id="CUO63410.1"/>
    </source>
</evidence>
<reference evidence="3 4" key="1">
    <citation type="submission" date="2015-09" db="EMBL/GenBank/DDBJ databases">
        <authorList>
            <consortium name="Pathogen Informatics"/>
        </authorList>
    </citation>
    <scope>NUCLEOTIDE SEQUENCE [LARGE SCALE GENOMIC DNA]</scope>
    <source>
        <strain evidence="2 4">2789STDY5834835</strain>
        <strain evidence="1 3">2789STDY5834966</strain>
    </source>
</reference>
<proteinExistence type="predicted"/>
<protein>
    <submittedName>
        <fullName evidence="2">Uncharacterized protein</fullName>
    </submittedName>
</protein>
<dbReference type="EMBL" id="CYZL01000019">
    <property type="protein sequence ID" value="CUO63410.1"/>
    <property type="molecule type" value="Genomic_DNA"/>
</dbReference>
<dbReference type="RefSeq" id="WP_055182997.1">
    <property type="nucleotide sequence ID" value="NZ_BLYK01000012.1"/>
</dbReference>
<dbReference type="AlphaFoldDB" id="A0A174GR59"/>
<sequence length="147" mass="16630">MSFTLKYNNGTIFDPINFRNASNLTAENIVTYMEEKAEEMQVPMQLSIDTVKEGGLLGKKYPCVVIKHPNPPQEYFTNVIVINGSTVNFFFFGNSKANYVTNRAKQREGTILGGILNAVSGSDEMAWQQEKVWHEQVYEVFMACTQS</sequence>
<evidence type="ECO:0000313" key="1">
    <source>
        <dbReference type="EMBL" id="CUN06823.1"/>
    </source>
</evidence>